<gene>
    <name evidence="4" type="ORF">A9A59_1108</name>
</gene>
<dbReference type="Gene3D" id="3.40.50.150">
    <property type="entry name" value="Vaccinia Virus protein VP39"/>
    <property type="match status" value="1"/>
</dbReference>
<dbReference type="Pfam" id="PF13649">
    <property type="entry name" value="Methyltransf_25"/>
    <property type="match status" value="1"/>
</dbReference>
<dbReference type="InterPro" id="IPR041698">
    <property type="entry name" value="Methyltransf_25"/>
</dbReference>
<evidence type="ECO:0000313" key="5">
    <source>
        <dbReference type="Proteomes" id="UP000223071"/>
    </source>
</evidence>
<accession>A0A2A9HFI0</accession>
<evidence type="ECO:0000313" key="4">
    <source>
        <dbReference type="EMBL" id="PFG73902.1"/>
    </source>
</evidence>
<keyword evidence="1 4" id="KW-0489">Methyltransferase</keyword>
<dbReference type="GO" id="GO:0030798">
    <property type="term" value="F:trans-aconitate 2-methyltransferase activity"/>
    <property type="evidence" value="ECO:0007669"/>
    <property type="project" value="InterPro"/>
</dbReference>
<dbReference type="InterPro" id="IPR023149">
    <property type="entry name" value="Trans_acon_MeTrfase_C"/>
</dbReference>
<dbReference type="EMBL" id="PDJQ01000001">
    <property type="protein sequence ID" value="PFG73902.1"/>
    <property type="molecule type" value="Genomic_DNA"/>
</dbReference>
<dbReference type="PANTHER" id="PTHR43861">
    <property type="entry name" value="TRANS-ACONITATE 2-METHYLTRANSFERASE-RELATED"/>
    <property type="match status" value="1"/>
</dbReference>
<protein>
    <submittedName>
        <fullName evidence="4">Trans-aconitate 2-methyltransferase</fullName>
    </submittedName>
</protein>
<organism evidence="4 5">
    <name type="scientific">Tepidiforma thermophila (strain KCTC 52669 / CGMCC 1.13589 / G233)</name>
    <dbReference type="NCBI Taxonomy" id="2761530"/>
    <lineage>
        <taxon>Bacteria</taxon>
        <taxon>Bacillati</taxon>
        <taxon>Chloroflexota</taxon>
        <taxon>Tepidiformia</taxon>
        <taxon>Tepidiformales</taxon>
        <taxon>Tepidiformaceae</taxon>
        <taxon>Tepidiforma</taxon>
    </lineage>
</organism>
<keyword evidence="2 4" id="KW-0808">Transferase</keyword>
<dbReference type="SUPFAM" id="SSF53335">
    <property type="entry name" value="S-adenosyl-L-methionine-dependent methyltransferases"/>
    <property type="match status" value="1"/>
</dbReference>
<comment type="caution">
    <text evidence="4">The sequence shown here is derived from an EMBL/GenBank/DDBJ whole genome shotgun (WGS) entry which is preliminary data.</text>
</comment>
<dbReference type="Gene3D" id="1.10.150.290">
    <property type="entry name" value="S-adenosyl-L-methionine-dependent methyltransferases"/>
    <property type="match status" value="1"/>
</dbReference>
<sequence>MPGDWNPDQYERFRNERSQPFFDLLELVRPAPGGRAVDLGCGTGELTRVLHERLGAAETLGIDSSPAMLERAAQFAGGGLRFELADIATFTAERPFDVVFSNAALQWLPDHERLIPRVARLVAPGGQLAFQVPANADHPSHTIAHAVAREEPFATALGGYVRDLPVLPPERYAELLDGLGFADVHVRLQVYVHRLVSSDEVVEWVRGTLLTDYERRLGPELYAQYLARYRERLLAEIGERAPYVYTFKRVLAAGRRPG</sequence>
<evidence type="ECO:0000256" key="1">
    <source>
        <dbReference type="ARBA" id="ARBA00022603"/>
    </source>
</evidence>
<dbReference type="RefSeq" id="WP_098503333.1">
    <property type="nucleotide sequence ID" value="NZ_PDJQ01000001.1"/>
</dbReference>
<name>A0A2A9HFI0_TEPT2</name>
<dbReference type="CDD" id="cd02440">
    <property type="entry name" value="AdoMet_MTases"/>
    <property type="match status" value="1"/>
</dbReference>
<reference evidence="4 5" key="1">
    <citation type="submission" date="2017-09" db="EMBL/GenBank/DDBJ databases">
        <title>Sequencing the genomes of two abundant thermophiles in Great Basin hot springs: Thermocrinis jamiesonii and novel Chloroflexi Thermoflexus hugenholtzii.</title>
        <authorList>
            <person name="Hedlund B."/>
        </authorList>
    </citation>
    <scope>NUCLEOTIDE SEQUENCE [LARGE SCALE GENOMIC DNA]</scope>
    <source>
        <strain evidence="4 5">G233</strain>
    </source>
</reference>
<dbReference type="Proteomes" id="UP000223071">
    <property type="component" value="Unassembled WGS sequence"/>
</dbReference>
<dbReference type="PANTHER" id="PTHR43861:SF1">
    <property type="entry name" value="TRANS-ACONITATE 2-METHYLTRANSFERASE"/>
    <property type="match status" value="1"/>
</dbReference>
<feature type="domain" description="Methyltransferase" evidence="3">
    <location>
        <begin position="37"/>
        <end position="126"/>
    </location>
</feature>
<dbReference type="InterPro" id="IPR029063">
    <property type="entry name" value="SAM-dependent_MTases_sf"/>
</dbReference>
<dbReference type="AlphaFoldDB" id="A0A2A9HFI0"/>
<evidence type="ECO:0000259" key="3">
    <source>
        <dbReference type="Pfam" id="PF13649"/>
    </source>
</evidence>
<keyword evidence="5" id="KW-1185">Reference proteome</keyword>
<proteinExistence type="predicted"/>
<dbReference type="GO" id="GO:0032259">
    <property type="term" value="P:methylation"/>
    <property type="evidence" value="ECO:0007669"/>
    <property type="project" value="UniProtKB-KW"/>
</dbReference>
<evidence type="ECO:0000256" key="2">
    <source>
        <dbReference type="ARBA" id="ARBA00022679"/>
    </source>
</evidence>